<dbReference type="Proteomes" id="UP001175228">
    <property type="component" value="Unassembled WGS sequence"/>
</dbReference>
<feature type="non-terminal residue" evidence="1">
    <location>
        <position position="75"/>
    </location>
</feature>
<accession>A0AA39Q5L8</accession>
<dbReference type="EMBL" id="JAUEPU010000015">
    <property type="protein sequence ID" value="KAK0496585.1"/>
    <property type="molecule type" value="Genomic_DNA"/>
</dbReference>
<dbReference type="Gene3D" id="2.130.10.10">
    <property type="entry name" value="YVTN repeat-like/Quinoprotein amine dehydrogenase"/>
    <property type="match status" value="1"/>
</dbReference>
<reference evidence="1" key="1">
    <citation type="submission" date="2023-06" db="EMBL/GenBank/DDBJ databases">
        <authorList>
            <consortium name="Lawrence Berkeley National Laboratory"/>
            <person name="Ahrendt S."/>
            <person name="Sahu N."/>
            <person name="Indic B."/>
            <person name="Wong-Bajracharya J."/>
            <person name="Merenyi Z."/>
            <person name="Ke H.-M."/>
            <person name="Monk M."/>
            <person name="Kocsube S."/>
            <person name="Drula E."/>
            <person name="Lipzen A."/>
            <person name="Balint B."/>
            <person name="Henrissat B."/>
            <person name="Andreopoulos B."/>
            <person name="Martin F.M."/>
            <person name="Harder C.B."/>
            <person name="Rigling D."/>
            <person name="Ford K.L."/>
            <person name="Foster G.D."/>
            <person name="Pangilinan J."/>
            <person name="Papanicolaou A."/>
            <person name="Barry K."/>
            <person name="LaButti K."/>
            <person name="Viragh M."/>
            <person name="Koriabine M."/>
            <person name="Yan M."/>
            <person name="Riley R."/>
            <person name="Champramary S."/>
            <person name="Plett K.L."/>
            <person name="Tsai I.J."/>
            <person name="Slot J."/>
            <person name="Sipos G."/>
            <person name="Plett J."/>
            <person name="Nagy L.G."/>
            <person name="Grigoriev I.V."/>
        </authorList>
    </citation>
    <scope>NUCLEOTIDE SEQUENCE</scope>
    <source>
        <strain evidence="1">HWK02</strain>
    </source>
</reference>
<dbReference type="SUPFAM" id="SSF50978">
    <property type="entry name" value="WD40 repeat-like"/>
    <property type="match status" value="1"/>
</dbReference>
<organism evidence="1 2">
    <name type="scientific">Armillaria luteobubalina</name>
    <dbReference type="NCBI Taxonomy" id="153913"/>
    <lineage>
        <taxon>Eukaryota</taxon>
        <taxon>Fungi</taxon>
        <taxon>Dikarya</taxon>
        <taxon>Basidiomycota</taxon>
        <taxon>Agaricomycotina</taxon>
        <taxon>Agaricomycetes</taxon>
        <taxon>Agaricomycetidae</taxon>
        <taxon>Agaricales</taxon>
        <taxon>Marasmiineae</taxon>
        <taxon>Physalacriaceae</taxon>
        <taxon>Armillaria</taxon>
    </lineage>
</organism>
<keyword evidence="2" id="KW-1185">Reference proteome</keyword>
<dbReference type="InterPro" id="IPR036322">
    <property type="entry name" value="WD40_repeat_dom_sf"/>
</dbReference>
<sequence length="75" mass="8387">SISQVRFLPTSPEHLLVASWDTMVRFYDMGDTDKPNEQRAAVLGCCWLDNANAYSSGLDCTIWQYVSPSSLPSPF</sequence>
<evidence type="ECO:0000313" key="2">
    <source>
        <dbReference type="Proteomes" id="UP001175228"/>
    </source>
</evidence>
<gene>
    <name evidence="1" type="ORF">EDD18DRAFT_1074155</name>
</gene>
<protein>
    <recommendedName>
        <fullName evidence="3">Mitotic checkpoint protein BUB3</fullName>
    </recommendedName>
</protein>
<dbReference type="InterPro" id="IPR015943">
    <property type="entry name" value="WD40/YVTN_repeat-like_dom_sf"/>
</dbReference>
<evidence type="ECO:0008006" key="3">
    <source>
        <dbReference type="Google" id="ProtNLM"/>
    </source>
</evidence>
<dbReference type="AlphaFoldDB" id="A0AA39Q5L8"/>
<proteinExistence type="predicted"/>
<comment type="caution">
    <text evidence="1">The sequence shown here is derived from an EMBL/GenBank/DDBJ whole genome shotgun (WGS) entry which is preliminary data.</text>
</comment>
<evidence type="ECO:0000313" key="1">
    <source>
        <dbReference type="EMBL" id="KAK0496585.1"/>
    </source>
</evidence>
<name>A0AA39Q5L8_9AGAR</name>